<dbReference type="Ensembl" id="ENSXETT00000111491">
    <property type="protein sequence ID" value="ENSXETP00000113836"/>
    <property type="gene ID" value="ENSXETG00000034015"/>
</dbReference>
<feature type="region of interest" description="Disordered" evidence="1">
    <location>
        <begin position="149"/>
        <end position="169"/>
    </location>
</feature>
<reference evidence="2" key="2">
    <citation type="submission" date="2020-05" db="UniProtKB">
        <authorList>
            <consortium name="Ensembl"/>
        </authorList>
    </citation>
    <scope>IDENTIFICATION</scope>
</reference>
<dbReference type="PANTHER" id="PTHR15426:SF6">
    <property type="entry name" value="PROTEIN DEPP1"/>
    <property type="match status" value="1"/>
</dbReference>
<dbReference type="InterPro" id="IPR020133">
    <property type="entry name" value="DEPP"/>
</dbReference>
<dbReference type="InParanoid" id="A0A6I8QKH0"/>
<organism evidence="2">
    <name type="scientific">Xenopus tropicalis</name>
    <name type="common">Western clawed frog</name>
    <name type="synonym">Silurana tropicalis</name>
    <dbReference type="NCBI Taxonomy" id="8364"/>
    <lineage>
        <taxon>Eukaryota</taxon>
        <taxon>Metazoa</taxon>
        <taxon>Chordata</taxon>
        <taxon>Craniata</taxon>
        <taxon>Vertebrata</taxon>
        <taxon>Euteleostomi</taxon>
        <taxon>Amphibia</taxon>
        <taxon>Batrachia</taxon>
        <taxon>Anura</taxon>
        <taxon>Pipoidea</taxon>
        <taxon>Pipidae</taxon>
        <taxon>Xenopodinae</taxon>
        <taxon>Xenopus</taxon>
        <taxon>Silurana</taxon>
    </lineage>
</organism>
<proteinExistence type="predicted"/>
<dbReference type="PANTHER" id="PTHR15426">
    <property type="entry name" value="PROTEIN DEPP1"/>
    <property type="match status" value="1"/>
</dbReference>
<dbReference type="AlphaFoldDB" id="A0A6I8QKH0"/>
<evidence type="ECO:0000313" key="2">
    <source>
        <dbReference type="Ensembl" id="ENSXETP00000070107"/>
    </source>
</evidence>
<feature type="compositionally biased region" description="Basic residues" evidence="1">
    <location>
        <begin position="159"/>
        <end position="169"/>
    </location>
</feature>
<protein>
    <submittedName>
        <fullName evidence="2">Uncharacterized protein</fullName>
    </submittedName>
</protein>
<dbReference type="GeneTree" id="ENSGT01010000230218"/>
<reference evidence="2" key="1">
    <citation type="journal article" date="2010" name="Science">
        <title>The genome of the Western clawed frog Xenopus tropicalis.</title>
        <authorList>
            <person name="Hellsten U."/>
            <person name="Harland R.M."/>
            <person name="Gilchrist M.J."/>
            <person name="Hendrix D."/>
            <person name="Jurka J."/>
            <person name="Kapitonov V."/>
            <person name="Ovcharenko I."/>
            <person name="Putnam N.H."/>
            <person name="Shu S."/>
            <person name="Taher L."/>
            <person name="Blitz I.L."/>
            <person name="Blumberg B."/>
            <person name="Dichmann D.S."/>
            <person name="Dubchak I."/>
            <person name="Amaya E."/>
            <person name="Detter J.C."/>
            <person name="Fletcher R."/>
            <person name="Gerhard D.S."/>
            <person name="Goodstein D."/>
            <person name="Graves T."/>
            <person name="Grigoriev I.V."/>
            <person name="Grimwood J."/>
            <person name="Kawashima T."/>
            <person name="Lindquist E."/>
            <person name="Lucas S.M."/>
            <person name="Mead P.E."/>
            <person name="Mitros T."/>
            <person name="Ogino H."/>
            <person name="Ohta Y."/>
            <person name="Poliakov A.V."/>
            <person name="Pollet N."/>
            <person name="Robert J."/>
            <person name="Salamov A."/>
            <person name="Sater A.K."/>
            <person name="Schmutz J."/>
            <person name="Terry A."/>
            <person name="Vize P.D."/>
            <person name="Warren W.C."/>
            <person name="Wells D."/>
            <person name="Wills A."/>
            <person name="Wilson R.K."/>
            <person name="Zimmerman L.B."/>
            <person name="Zorn A.M."/>
            <person name="Grainger R."/>
            <person name="Grammer T."/>
            <person name="Khokha M.K."/>
            <person name="Richardson P.M."/>
            <person name="Rokhsar D.S."/>
        </authorList>
    </citation>
    <scope>NUCLEOTIDE SEQUENCE [LARGE SCALE GENOMIC DNA]</scope>
    <source>
        <strain evidence="2">Nigerian</strain>
    </source>
</reference>
<evidence type="ECO:0000256" key="1">
    <source>
        <dbReference type="SAM" id="MobiDB-lite"/>
    </source>
</evidence>
<accession>A0A6I8QKH0</accession>
<sequence length="198" mass="22755">MRSRLLTSVDHLPTINEEGPCTDVHMFNGLEEYVKSIQTLSQPSLPTADLMKPRENRSQNKDWHKTRSLLTGCEGRVLHPTQDNVTSPSILNAAQSIADPLAWLYRARGKENQDSQEARSSPGLTLQQNLQSNPLQIFTTCNLWRHNSSKYQRSEKQTQQRRKSRPQRFQKKCCSTSYTCRGALNILQQPQLPIIYEF</sequence>
<dbReference type="Ensembl" id="ENSXETT00000064904">
    <property type="protein sequence ID" value="ENSXETP00000070107"/>
    <property type="gene ID" value="ENSXETG00000034015"/>
</dbReference>
<feature type="region of interest" description="Disordered" evidence="1">
    <location>
        <begin position="45"/>
        <end position="66"/>
    </location>
</feature>
<dbReference type="FunCoup" id="A0A6I8QKH0">
    <property type="interactions" value="336"/>
</dbReference>
<feature type="compositionally biased region" description="Basic and acidic residues" evidence="1">
    <location>
        <begin position="51"/>
        <end position="65"/>
    </location>
</feature>
<name>A0A6I8QKH0_XENTR</name>
<dbReference type="Bgee" id="ENSXETG00000034015">
    <property type="expression patterns" value="Expressed in heart and 6 other cell types or tissues"/>
</dbReference>